<protein>
    <submittedName>
        <fullName evidence="3">Uncharacterized protein</fullName>
    </submittedName>
</protein>
<dbReference type="AlphaFoldDB" id="A0A1I7WUL3"/>
<name>A0A1I7WUL3_HETBA</name>
<proteinExistence type="predicted"/>
<reference evidence="3" key="1">
    <citation type="submission" date="2016-11" db="UniProtKB">
        <authorList>
            <consortium name="WormBaseParasite"/>
        </authorList>
    </citation>
    <scope>IDENTIFICATION</scope>
</reference>
<accession>A0A1I7WUL3</accession>
<organism evidence="2 3">
    <name type="scientific">Heterorhabditis bacteriophora</name>
    <name type="common">Entomopathogenic nematode worm</name>
    <dbReference type="NCBI Taxonomy" id="37862"/>
    <lineage>
        <taxon>Eukaryota</taxon>
        <taxon>Metazoa</taxon>
        <taxon>Ecdysozoa</taxon>
        <taxon>Nematoda</taxon>
        <taxon>Chromadorea</taxon>
        <taxon>Rhabditida</taxon>
        <taxon>Rhabditina</taxon>
        <taxon>Rhabditomorpha</taxon>
        <taxon>Strongyloidea</taxon>
        <taxon>Heterorhabditidae</taxon>
        <taxon>Heterorhabditis</taxon>
    </lineage>
</organism>
<sequence>MSHYFILISKYHLKLIIIRIKRITHQHFIVLNILIIMIFVNTV</sequence>
<evidence type="ECO:0000313" key="2">
    <source>
        <dbReference type="Proteomes" id="UP000095283"/>
    </source>
</evidence>
<keyword evidence="1" id="KW-1133">Transmembrane helix</keyword>
<keyword evidence="1" id="KW-0812">Transmembrane</keyword>
<keyword evidence="1" id="KW-0472">Membrane</keyword>
<dbReference type="WBParaSite" id="Hba_08833">
    <property type="protein sequence ID" value="Hba_08833"/>
    <property type="gene ID" value="Hba_08833"/>
</dbReference>
<feature type="transmembrane region" description="Helical" evidence="1">
    <location>
        <begin position="23"/>
        <end position="40"/>
    </location>
</feature>
<dbReference type="Proteomes" id="UP000095283">
    <property type="component" value="Unplaced"/>
</dbReference>
<evidence type="ECO:0000313" key="3">
    <source>
        <dbReference type="WBParaSite" id="Hba_08833"/>
    </source>
</evidence>
<keyword evidence="2" id="KW-1185">Reference proteome</keyword>
<evidence type="ECO:0000256" key="1">
    <source>
        <dbReference type="SAM" id="Phobius"/>
    </source>
</evidence>